<feature type="region of interest" description="Disordered" evidence="1">
    <location>
        <begin position="1"/>
        <end position="25"/>
    </location>
</feature>
<keyword evidence="3" id="KW-1185">Reference proteome</keyword>
<evidence type="ECO:0000256" key="1">
    <source>
        <dbReference type="SAM" id="MobiDB-lite"/>
    </source>
</evidence>
<gene>
    <name evidence="2" type="ORF">CBR_g34679</name>
</gene>
<evidence type="ECO:0000313" key="2">
    <source>
        <dbReference type="EMBL" id="GBG62978.1"/>
    </source>
</evidence>
<dbReference type="EMBL" id="BFEA01000034">
    <property type="protein sequence ID" value="GBG62978.1"/>
    <property type="molecule type" value="Genomic_DNA"/>
</dbReference>
<protein>
    <submittedName>
        <fullName evidence="2">Uncharacterized protein</fullName>
    </submittedName>
</protein>
<proteinExistence type="predicted"/>
<accession>A0A388JYW2</accession>
<dbReference type="AlphaFoldDB" id="A0A388JYW2"/>
<name>A0A388JYW2_CHABU</name>
<comment type="caution">
    <text evidence="2">The sequence shown here is derived from an EMBL/GenBank/DDBJ whole genome shotgun (WGS) entry which is preliminary data.</text>
</comment>
<dbReference type="Gramene" id="GBG62978">
    <property type="protein sequence ID" value="GBG62978"/>
    <property type="gene ID" value="CBR_g34679"/>
</dbReference>
<evidence type="ECO:0000313" key="3">
    <source>
        <dbReference type="Proteomes" id="UP000265515"/>
    </source>
</evidence>
<dbReference type="Proteomes" id="UP000265515">
    <property type="component" value="Unassembled WGS sequence"/>
</dbReference>
<reference evidence="2 3" key="1">
    <citation type="journal article" date="2018" name="Cell">
        <title>The Chara Genome: Secondary Complexity and Implications for Plant Terrestrialization.</title>
        <authorList>
            <person name="Nishiyama T."/>
            <person name="Sakayama H."/>
            <person name="Vries J.D."/>
            <person name="Buschmann H."/>
            <person name="Saint-Marcoux D."/>
            <person name="Ullrich K.K."/>
            <person name="Haas F.B."/>
            <person name="Vanderstraeten L."/>
            <person name="Becker D."/>
            <person name="Lang D."/>
            <person name="Vosolsobe S."/>
            <person name="Rombauts S."/>
            <person name="Wilhelmsson P.K.I."/>
            <person name="Janitza P."/>
            <person name="Kern R."/>
            <person name="Heyl A."/>
            <person name="Rumpler F."/>
            <person name="Villalobos L.I.A.C."/>
            <person name="Clay J.M."/>
            <person name="Skokan R."/>
            <person name="Toyoda A."/>
            <person name="Suzuki Y."/>
            <person name="Kagoshima H."/>
            <person name="Schijlen E."/>
            <person name="Tajeshwar N."/>
            <person name="Catarino B."/>
            <person name="Hetherington A.J."/>
            <person name="Saltykova A."/>
            <person name="Bonnot C."/>
            <person name="Breuninger H."/>
            <person name="Symeonidi A."/>
            <person name="Radhakrishnan G.V."/>
            <person name="Van Nieuwerburgh F."/>
            <person name="Deforce D."/>
            <person name="Chang C."/>
            <person name="Karol K.G."/>
            <person name="Hedrich R."/>
            <person name="Ulvskov P."/>
            <person name="Glockner G."/>
            <person name="Delwiche C.F."/>
            <person name="Petrasek J."/>
            <person name="Van de Peer Y."/>
            <person name="Friml J."/>
            <person name="Beilby M."/>
            <person name="Dolan L."/>
            <person name="Kohara Y."/>
            <person name="Sugano S."/>
            <person name="Fujiyama A."/>
            <person name="Delaux P.-M."/>
            <person name="Quint M."/>
            <person name="TheiBen G."/>
            <person name="Hagemann M."/>
            <person name="Harholt J."/>
            <person name="Dunand C."/>
            <person name="Zachgo S."/>
            <person name="Langdale J."/>
            <person name="Maumus F."/>
            <person name="Straeten D.V.D."/>
            <person name="Gould S.B."/>
            <person name="Rensing S.A."/>
        </authorList>
    </citation>
    <scope>NUCLEOTIDE SEQUENCE [LARGE SCALE GENOMIC DNA]</scope>
    <source>
        <strain evidence="2 3">S276</strain>
    </source>
</reference>
<organism evidence="2 3">
    <name type="scientific">Chara braunii</name>
    <name type="common">Braun's stonewort</name>
    <dbReference type="NCBI Taxonomy" id="69332"/>
    <lineage>
        <taxon>Eukaryota</taxon>
        <taxon>Viridiplantae</taxon>
        <taxon>Streptophyta</taxon>
        <taxon>Charophyceae</taxon>
        <taxon>Charales</taxon>
        <taxon>Characeae</taxon>
        <taxon>Chara</taxon>
    </lineage>
</organism>
<sequence>MEGGTAESGRVPDQWYETPRSGGNLASKASGKNVFELVEDGGEGGVGGGSLIGFVRREQVLGTFAIKDKAVVNGVGVMTGHVENLVGSDGVLGGRVGEIGDVDARVGGIGEAEEAGVERVGWVEVIVDVVDRGFEWGRMVDDCVTAGVVVLGGGETMVEVVVDEGGGVDDVLAERAADVEAEDGRRVVAPEMVETDVLMSSMDEWTDVTMWRSVARSVAPSGAGVCSPARLLAMLSTESVRMPDISMLDDWAMVGEKAVVAADEV</sequence>